<dbReference type="EMBL" id="MU069782">
    <property type="protein sequence ID" value="KAF5833973.1"/>
    <property type="molecule type" value="Genomic_DNA"/>
</dbReference>
<keyword evidence="4 7" id="KW-0808">Transferase</keyword>
<keyword evidence="8" id="KW-1185">Reference proteome</keyword>
<evidence type="ECO:0000256" key="3">
    <source>
        <dbReference type="ARBA" id="ARBA00012457"/>
    </source>
</evidence>
<dbReference type="GO" id="GO:0016740">
    <property type="term" value="F:transferase activity"/>
    <property type="evidence" value="ECO:0007669"/>
    <property type="project" value="UniProtKB-KW"/>
</dbReference>
<dbReference type="EC" id="2.7.7.23" evidence="3"/>
<comment type="catalytic activity">
    <reaction evidence="6">
        <text>N-acetyl-alpha-D-glucosamine 1-phosphate + UTP + H(+) = UDP-N-acetyl-alpha-D-glucosamine + diphosphate</text>
        <dbReference type="Rhea" id="RHEA:13509"/>
        <dbReference type="ChEBI" id="CHEBI:15378"/>
        <dbReference type="ChEBI" id="CHEBI:33019"/>
        <dbReference type="ChEBI" id="CHEBI:46398"/>
        <dbReference type="ChEBI" id="CHEBI:57705"/>
        <dbReference type="ChEBI" id="CHEBI:57776"/>
        <dbReference type="EC" id="2.7.7.23"/>
    </reaction>
</comment>
<organism evidence="7 8">
    <name type="scientific">Dunaliella salina</name>
    <name type="common">Green alga</name>
    <name type="synonym">Protococcus salinus</name>
    <dbReference type="NCBI Taxonomy" id="3046"/>
    <lineage>
        <taxon>Eukaryota</taxon>
        <taxon>Viridiplantae</taxon>
        <taxon>Chlorophyta</taxon>
        <taxon>core chlorophytes</taxon>
        <taxon>Chlorophyceae</taxon>
        <taxon>CS clade</taxon>
        <taxon>Chlamydomonadales</taxon>
        <taxon>Dunaliellaceae</taxon>
        <taxon>Dunaliella</taxon>
    </lineage>
</organism>
<evidence type="ECO:0000256" key="6">
    <source>
        <dbReference type="ARBA" id="ARBA00048493"/>
    </source>
</evidence>
<dbReference type="InterPro" id="IPR002618">
    <property type="entry name" value="UDPGP_fam"/>
</dbReference>
<dbReference type="SUPFAM" id="SSF53448">
    <property type="entry name" value="Nucleotide-diphospho-sugar transferases"/>
    <property type="match status" value="1"/>
</dbReference>
<accession>A0ABQ7GH87</accession>
<dbReference type="Pfam" id="PF01704">
    <property type="entry name" value="UDPGP"/>
    <property type="match status" value="1"/>
</dbReference>
<evidence type="ECO:0000256" key="4">
    <source>
        <dbReference type="ARBA" id="ARBA00022679"/>
    </source>
</evidence>
<evidence type="ECO:0000313" key="8">
    <source>
        <dbReference type="Proteomes" id="UP000815325"/>
    </source>
</evidence>
<dbReference type="InterPro" id="IPR039741">
    <property type="entry name" value="UDP-sugar_pyrophosphorylase"/>
</dbReference>
<keyword evidence="5" id="KW-0548">Nucleotidyltransferase</keyword>
<dbReference type="Proteomes" id="UP000815325">
    <property type="component" value="Unassembled WGS sequence"/>
</dbReference>
<reference evidence="7" key="1">
    <citation type="submission" date="2017-08" db="EMBL/GenBank/DDBJ databases">
        <authorList>
            <person name="Polle J.E."/>
            <person name="Barry K."/>
            <person name="Cushman J."/>
            <person name="Schmutz J."/>
            <person name="Tran D."/>
            <person name="Hathwaick L.T."/>
            <person name="Yim W.C."/>
            <person name="Jenkins J."/>
            <person name="Mckie-Krisberg Z.M."/>
            <person name="Prochnik S."/>
            <person name="Lindquist E."/>
            <person name="Dockter R.B."/>
            <person name="Adam C."/>
            <person name="Molina H."/>
            <person name="Bunkerborg J."/>
            <person name="Jin E."/>
            <person name="Buchheim M."/>
            <person name="Magnuson J."/>
        </authorList>
    </citation>
    <scope>NUCLEOTIDE SEQUENCE</scope>
    <source>
        <strain evidence="7">CCAP 19/18</strain>
    </source>
</reference>
<dbReference type="Gene3D" id="3.90.550.10">
    <property type="entry name" value="Spore Coat Polysaccharide Biosynthesis Protein SpsA, Chain A"/>
    <property type="match status" value="1"/>
</dbReference>
<comment type="caution">
    <text evidence="7">The sequence shown here is derived from an EMBL/GenBank/DDBJ whole genome shotgun (WGS) entry which is preliminary data.</text>
</comment>
<dbReference type="PANTHER" id="PTHR11952">
    <property type="entry name" value="UDP- GLUCOSE PYROPHOSPHORYLASE"/>
    <property type="match status" value="1"/>
</dbReference>
<gene>
    <name evidence="7" type="ORF">DUNSADRAFT_9537</name>
</gene>
<dbReference type="CDD" id="cd04193">
    <property type="entry name" value="UDPGlcNAc_PPase"/>
    <property type="match status" value="1"/>
</dbReference>
<name>A0ABQ7GH87_DUNSA</name>
<sequence>MYVHTSPLAKFFCIKHRSALSCSPSKAKLAHTRAMPGRIREQLQGLIERDKKGGELVQADLQGNDVEYMDRVFVASKEAASSGKHQSIEPYSNVLKLTDGSEHERQQWSRHGLGLVAQGKAAILLLAGGQGTRLGSPLPKGCMDVGLPSGKTLFQVQAERILKLQQLASQEHHQQQPPKPMRWLIMTSPFTHKDTLSHFQQHNYFGLQPSQVSFFQQGWLPCFTENGELILETPCTVAKAPDGNGGVFLALHKSGLLDMLAQEGVESVDCYCVDNLLARIGDPQFLGYCHSHGAEVGARVVARAHVQEKVGVFATRGGELSVVEYSELTPEQAGACDPSTGELQFKWSNICMHYFSVSWLQKVHAHLAQGTAYHIARKQIPSKDGPVQGIKLELFIFDPFPTANKVALMEVARSEHFAPVKNARGSASDTPDTARDAFLALGAKWLQDAGAKLELPPGCAGVEVPAAVSYGGEGLRGLVGGKVVAGDLLQP</sequence>
<evidence type="ECO:0000256" key="5">
    <source>
        <dbReference type="ARBA" id="ARBA00022695"/>
    </source>
</evidence>
<proteinExistence type="inferred from homology"/>
<comment type="pathway">
    <text evidence="1">Nucleotide-sugar biosynthesis; UDP-N-acetyl-alpha-D-glucosamine biosynthesis; UDP-N-acetyl-alpha-D-glucosamine from N-acetyl-alpha-D-glucosamine 1-phosphate: step 1/1.</text>
</comment>
<evidence type="ECO:0000256" key="2">
    <source>
        <dbReference type="ARBA" id="ARBA00010401"/>
    </source>
</evidence>
<dbReference type="InterPro" id="IPR029044">
    <property type="entry name" value="Nucleotide-diphossugar_trans"/>
</dbReference>
<evidence type="ECO:0000256" key="1">
    <source>
        <dbReference type="ARBA" id="ARBA00005208"/>
    </source>
</evidence>
<dbReference type="PANTHER" id="PTHR11952:SF2">
    <property type="entry name" value="LD24639P"/>
    <property type="match status" value="1"/>
</dbReference>
<comment type="similarity">
    <text evidence="2">Belongs to the UDPGP type 1 family.</text>
</comment>
<evidence type="ECO:0000313" key="7">
    <source>
        <dbReference type="EMBL" id="KAF5833973.1"/>
    </source>
</evidence>
<protein>
    <recommendedName>
        <fullName evidence="3">UDP-N-acetylglucosamine diphosphorylase</fullName>
        <ecNumber evidence="3">2.7.7.23</ecNumber>
    </recommendedName>
</protein>